<sequence length="209" mass="23739">MATANSSCIIKLVHDHDAESPREWDNLGSMVCAHRRYRLGDENGAAKALEVIYKHLSDKQLGQIDFNANHIPDVERALEMTGQAIMLPLYLYDHSGITMKTSPFSCRWDSGKVGFIFVSKDKARSELGWKHLTKPRIEKLETYLDGEVESYDQYLTGNVWGYQVIEDDEVVDSCWGFFGSDPMTNGVLDHLSNQHQAMIQAGNYQRVYS</sequence>
<reference evidence="2 3" key="1">
    <citation type="submission" date="2019-12" db="EMBL/GenBank/DDBJ databases">
        <title>Complete genome sequence of Pseudomonas stutzeri.</title>
        <authorList>
            <person name="Lim S.R."/>
            <person name="Kim J.H."/>
        </authorList>
    </citation>
    <scope>NUCLEOTIDE SEQUENCE [LARGE SCALE GENOMIC DNA]</scope>
    <source>
        <strain evidence="2 3">PM101005</strain>
        <plasmid evidence="3">p1_pm101005</plasmid>
        <plasmid evidence="2">p1_PM101005</plasmid>
    </source>
</reference>
<gene>
    <name evidence="1" type="ORF">G7024_17490</name>
    <name evidence="2" type="ORF">GQA94_22980</name>
</gene>
<accession>A0A165T0L8</accession>
<evidence type="ECO:0000313" key="4">
    <source>
        <dbReference type="Proteomes" id="UP001138621"/>
    </source>
</evidence>
<dbReference type="Proteomes" id="UP001138621">
    <property type="component" value="Unassembled WGS sequence"/>
</dbReference>
<dbReference type="EMBL" id="CP046903">
    <property type="protein sequence ID" value="QGZ32977.1"/>
    <property type="molecule type" value="Genomic_DNA"/>
</dbReference>
<dbReference type="Proteomes" id="UP000438983">
    <property type="component" value="Plasmid p1_PM101005"/>
</dbReference>
<geneLocation type="plasmid" evidence="2">
    <name>p1_PM101005</name>
</geneLocation>
<dbReference type="OrthoDB" id="1792542at2"/>
<dbReference type="EMBL" id="JAAMRD010000015">
    <property type="protein sequence ID" value="MBA1306188.1"/>
    <property type="molecule type" value="Genomic_DNA"/>
</dbReference>
<dbReference type="RefSeq" id="WP_019406481.1">
    <property type="nucleotide sequence ID" value="NZ_CP046903.1"/>
</dbReference>
<protein>
    <submittedName>
        <fullName evidence="1">Uncharacterized protein</fullName>
    </submittedName>
</protein>
<dbReference type="AlphaFoldDB" id="A0A165T0L8"/>
<organism evidence="1 4">
    <name type="scientific">Stutzerimonas stutzeri</name>
    <name type="common">Pseudomonas stutzeri</name>
    <dbReference type="NCBI Taxonomy" id="316"/>
    <lineage>
        <taxon>Bacteria</taxon>
        <taxon>Pseudomonadati</taxon>
        <taxon>Pseudomonadota</taxon>
        <taxon>Gammaproteobacteria</taxon>
        <taxon>Pseudomonadales</taxon>
        <taxon>Pseudomonadaceae</taxon>
        <taxon>Stutzerimonas</taxon>
    </lineage>
</organism>
<name>A0A165T0L8_STUST</name>
<keyword evidence="2" id="KW-0614">Plasmid</keyword>
<evidence type="ECO:0000313" key="2">
    <source>
        <dbReference type="EMBL" id="QGZ32977.1"/>
    </source>
</evidence>
<evidence type="ECO:0000313" key="3">
    <source>
        <dbReference type="Proteomes" id="UP000438983"/>
    </source>
</evidence>
<proteinExistence type="predicted"/>
<reference evidence="1" key="2">
    <citation type="submission" date="2020-02" db="EMBL/GenBank/DDBJ databases">
        <title>Synteny-based analysis reveals conserved mechanism for high triclosan tolerance in Pseudomonas, as well as instances of horizontal transfer.</title>
        <authorList>
            <person name="Mcfarland A.G."/>
            <person name="Bertucci H.K."/>
            <person name="Litmann E."/>
            <person name="Shen J."/>
            <person name="Huttenhower C."/>
            <person name="Hartmann E.M."/>
        </authorList>
    </citation>
    <scope>NUCLEOTIDE SEQUENCE</scope>
    <source>
        <strain evidence="1">109A1</strain>
    </source>
</reference>
<geneLocation type="plasmid" evidence="3">
    <name>p1_pm101005</name>
</geneLocation>
<evidence type="ECO:0000313" key="1">
    <source>
        <dbReference type="EMBL" id="MBA1306188.1"/>
    </source>
</evidence>